<evidence type="ECO:0000313" key="2">
    <source>
        <dbReference type="EnsemblMetazoa" id="AMEC005647-PA"/>
    </source>
</evidence>
<proteinExistence type="predicted"/>
<dbReference type="VEuPathDB" id="VectorBase:AMEC005647"/>
<name>A0A182TNQ8_9DIPT</name>
<dbReference type="EnsemblMetazoa" id="AMEC005647-RA">
    <property type="protein sequence ID" value="AMEC005647-PA"/>
    <property type="gene ID" value="AMEC005647"/>
</dbReference>
<organism evidence="2 3">
    <name type="scientific">Anopheles melas</name>
    <dbReference type="NCBI Taxonomy" id="34690"/>
    <lineage>
        <taxon>Eukaryota</taxon>
        <taxon>Metazoa</taxon>
        <taxon>Ecdysozoa</taxon>
        <taxon>Arthropoda</taxon>
        <taxon>Hexapoda</taxon>
        <taxon>Insecta</taxon>
        <taxon>Pterygota</taxon>
        <taxon>Neoptera</taxon>
        <taxon>Endopterygota</taxon>
        <taxon>Diptera</taxon>
        <taxon>Nematocera</taxon>
        <taxon>Culicoidea</taxon>
        <taxon>Culicidae</taxon>
        <taxon>Anophelinae</taxon>
        <taxon>Anopheles</taxon>
    </lineage>
</organism>
<keyword evidence="1" id="KW-1133">Transmembrane helix</keyword>
<protein>
    <submittedName>
        <fullName evidence="2">Uncharacterized protein</fullName>
    </submittedName>
</protein>
<keyword evidence="3" id="KW-1185">Reference proteome</keyword>
<sequence length="178" mass="18980">MATNLQRIMRRTCAASVEEACRGAGSGSTVVMVLLLLLLLILDRLFRPRVPVVHGVQPSVPLLQLHPVPNPLASRCPSAFGTSGMPPCTSSSDDLRMQSRTACSTMPTRRSSAVRCGSHSTGAIGSTAIDSRIASDSDRGPLWKRSSVSSVDARIRQHCSTGARMDSSSWNGLPNPRP</sequence>
<keyword evidence="1" id="KW-0812">Transmembrane</keyword>
<reference evidence="3" key="1">
    <citation type="submission" date="2014-01" db="EMBL/GenBank/DDBJ databases">
        <title>The Genome Sequence of Anopheles melas CM1001059_A (V2).</title>
        <authorList>
            <consortium name="The Broad Institute Genomics Platform"/>
            <person name="Neafsey D.E."/>
            <person name="Besansky N."/>
            <person name="Howell P."/>
            <person name="Walton C."/>
            <person name="Young S.K."/>
            <person name="Zeng Q."/>
            <person name="Gargeya S."/>
            <person name="Fitzgerald M."/>
            <person name="Haas B."/>
            <person name="Abouelleil A."/>
            <person name="Allen A.W."/>
            <person name="Alvarado L."/>
            <person name="Arachchi H.M."/>
            <person name="Berlin A.M."/>
            <person name="Chapman S.B."/>
            <person name="Gainer-Dewar J."/>
            <person name="Goldberg J."/>
            <person name="Griggs A."/>
            <person name="Gujja S."/>
            <person name="Hansen M."/>
            <person name="Howarth C."/>
            <person name="Imamovic A."/>
            <person name="Ireland A."/>
            <person name="Larimer J."/>
            <person name="McCowan C."/>
            <person name="Murphy C."/>
            <person name="Pearson M."/>
            <person name="Poon T.W."/>
            <person name="Priest M."/>
            <person name="Roberts A."/>
            <person name="Saif S."/>
            <person name="Shea T."/>
            <person name="Sisk P."/>
            <person name="Sykes S."/>
            <person name="Wortman J."/>
            <person name="Nusbaum C."/>
            <person name="Birren B."/>
        </authorList>
    </citation>
    <scope>NUCLEOTIDE SEQUENCE [LARGE SCALE GENOMIC DNA]</scope>
    <source>
        <strain evidence="3">CM1001059</strain>
    </source>
</reference>
<evidence type="ECO:0000313" key="3">
    <source>
        <dbReference type="Proteomes" id="UP000075902"/>
    </source>
</evidence>
<dbReference type="Proteomes" id="UP000075902">
    <property type="component" value="Unassembled WGS sequence"/>
</dbReference>
<dbReference type="AlphaFoldDB" id="A0A182TNQ8"/>
<accession>A0A182TNQ8</accession>
<reference evidence="2" key="2">
    <citation type="submission" date="2020-05" db="UniProtKB">
        <authorList>
            <consortium name="EnsemblMetazoa"/>
        </authorList>
    </citation>
    <scope>IDENTIFICATION</scope>
    <source>
        <strain evidence="2">CM1001059</strain>
    </source>
</reference>
<feature type="transmembrane region" description="Helical" evidence="1">
    <location>
        <begin position="24"/>
        <end position="42"/>
    </location>
</feature>
<evidence type="ECO:0000256" key="1">
    <source>
        <dbReference type="SAM" id="Phobius"/>
    </source>
</evidence>
<keyword evidence="1" id="KW-0472">Membrane</keyword>